<keyword evidence="6" id="KW-0131">Cell cycle</keyword>
<feature type="region of interest" description="Disordered" evidence="7">
    <location>
        <begin position="1151"/>
        <end position="1331"/>
    </location>
</feature>
<dbReference type="PANTHER" id="PTHR22928:SF3">
    <property type="entry name" value="TELOMERE-ASSOCIATED PROTEIN RIF1"/>
    <property type="match status" value="1"/>
</dbReference>
<dbReference type="InterPro" id="IPR022031">
    <property type="entry name" value="Rif1_N"/>
</dbReference>
<sequence length="1974" mass="221266">METQVQRIISSKTVSSERLEAYQFLIKFITAGKDIPIFKDFNAVLNVLKQDLKSRDVNLLLESLHLIGIFLRTEIIVNVIEENKLGEIIDDLYKLIMTSEEKVISTRALWCLAKLKVPLILWIEKLDLIMEIIERPQPDDPKQMSGSYELEIIRVLNRLLTEMPEQMISRVTCWSRRLYLATVHPTLKVREPALIVLDTVWSLIQKQQTHNSLVILIADLKDKLVPGMSRMFKEKQEIQSLKLWRILLKLLGKALHQGASLINTLLGIVEKGFKSTNTDVKVEAFKSWHQLIVNFGSELEVLANPKRLRLVMQPLKANNARTEIVASTKFKVWWFLLVVLGPKLVLNLEIVLHPFLQFCFGIEATQSNQSSIMSNSSVNTPDSVQRMNLSNCSSPGVLKFSAIHRLGCEALARILGHKSDLLINRPIFTIDELPYNVLELPQRFLYHSKILLFCVRKAIIGLGTEKKDLHLQLYLLHNAVSHIKINADGDNRKEFSEALSLLLYTFEEFVKEESLSSDVILVKIDGNIYIYTKKVLHSSAYTIEEASVMSGTPSLFLIKLLFRQPLLQQSTTDRFRSIFQKLISEDEDSTVDTLSFTELVVKTLDSASAEIDNSDTLISLWNIVATNLLEKIETTKEINQGDSLEHDFGCIYAVLLFPVNHLYGKPLFHVGLKTLDTTWIKLCKKLGSLKEFVPKVPVNIWCEEFSSKILNNIPDDSFKIIIMQENLSNLFLIIIRLVNFSSADKMFPEGELKGIKNCMKRKTKPLGYVTSFISLYNKLVSAVLESEKELPDKSQATTQIICNALVNLSNIAKILFSKITFLQCLQPLLSHLNESISNLFTIADKIKPFTASHDKFLLNIEEMWDACIPAIQTSYDAINSHEHTELFRIICPVLEASLYYSNTTIREKTLNLWRSTFMLSPARLNLPESFKDVFRFFKTSLVPESSRQVLTALLEILCLSQKDDASKKVKLVPKEQHSAAKDETGASEAKRRRILTTDDKEVTTASPLISAHYSILNPDSYPLVPSPFINVESYLKVESRNSEKNHIAQKAQVTVTSPIKIEDEIAVEVGNKTSSDLDSSVDVTVGSCTSAIHCMVHLPESETSAIVEETPIKEVQKVIESVDKPDPECITNGDNKDVLPASNDDVIQSSKALESCKASQVETKSKSTDEDPLPSPQSTKETLKRKPATKHRARRSMRFTEAQESSSDLDKTSPVKKRRKSSHHVKEECGNDLKTSKTKEKELPTECLRISKTARKSCGGPRPRPRALKSTKTSGKSEIGATIVHCQRQLRRRLNKSDSSTSGERSEMGFSDGVKPMEADGEHFSSPGSKFENLVKSPILNVVQLERESKQSAMDASSSDISILDVDFRSPMDVSIESETPASKPAEPPGEEIQTGAESTLDAITDHERQNASPDLNTFGSELTVGSEVVVLVSSEEKENEMIVTETEVDEIKIDQHASNTASLNNPEPETESFTVLQSKRELRSDAAKTEQSPRRSSKLSSDTVTRTEEGVHFSPQHRYIKTYSKGTPVVKTPKEDSVYPLSAALKQRVGSRGLKFLEAANKRNYEKLKYENKKISLAKSQDRRRAVDYFFKSPSPEMPSTPIASTESMKALLRGNFSSPAGSSSIGILKQLKRHEVPSTGSPSNKRRVSFADPLVQGASEMQNKTEQKDAKEANKPAQSTASLTSNLCPSPNVLLIRFFGKFQVMPAVAPPLTSEIMPVLEKQIPFELEAEMCLEEAIENVVETVVVQPPQLEIAAVTEIESSIEEIGATTEVVTGIETVETLNEIPELKNEQLFTLADEVMAVQMEVESNQREMRMLEVESNQTEMRMLEVESNQTEMRMLEVESNQSEMIEEPNLNTAPEVPEMEMEVSVSIQNQMSVKVDEPAEHVMGESGDAPETLLSKPHVSFDLDLVEIMNNLKSKLTVEELNKSSNSQLLSLQQQLLGFQQQLLNMALTVTNALKLNHKGSGSDE</sequence>
<evidence type="ECO:0000256" key="1">
    <source>
        <dbReference type="ARBA" id="ARBA00004123"/>
    </source>
</evidence>
<reference evidence="9" key="2">
    <citation type="submission" date="2015-02" db="UniProtKB">
        <authorList>
            <consortium name="EnsemblMetazoa"/>
        </authorList>
    </citation>
    <scope>IDENTIFICATION</scope>
</reference>
<accession>T1JAY1</accession>
<dbReference type="eggNOG" id="ENOG502QV6C">
    <property type="taxonomic scope" value="Eukaryota"/>
</dbReference>
<dbReference type="SUPFAM" id="SSF48371">
    <property type="entry name" value="ARM repeat"/>
    <property type="match status" value="1"/>
</dbReference>
<feature type="compositionally biased region" description="Basic and acidic residues" evidence="7">
    <location>
        <begin position="1665"/>
        <end position="1676"/>
    </location>
</feature>
<dbReference type="EnsemblMetazoa" id="SMAR010906-RA">
    <property type="protein sequence ID" value="SMAR010906-PA"/>
    <property type="gene ID" value="SMAR010906"/>
</dbReference>
<feature type="region of interest" description="Disordered" evidence="7">
    <location>
        <begin position="1662"/>
        <end position="1685"/>
    </location>
</feature>
<dbReference type="GO" id="GO:0000723">
    <property type="term" value="P:telomere maintenance"/>
    <property type="evidence" value="ECO:0007669"/>
    <property type="project" value="TreeGrafter"/>
</dbReference>
<feature type="compositionally biased region" description="Basic and acidic residues" evidence="7">
    <location>
        <begin position="1224"/>
        <end position="1244"/>
    </location>
</feature>
<protein>
    <recommendedName>
        <fullName evidence="8">Telomere-associated protein Rif1 N-terminal domain-containing protein</fullName>
    </recommendedName>
</protein>
<keyword evidence="5" id="KW-0539">Nucleus</keyword>
<evidence type="ECO:0000256" key="6">
    <source>
        <dbReference type="ARBA" id="ARBA00023306"/>
    </source>
</evidence>
<dbReference type="HOGENOM" id="CLU_234382_0_0_1"/>
<dbReference type="PANTHER" id="PTHR22928">
    <property type="entry name" value="TELOMERE-ASSOCIATED PROTEIN RIF1"/>
    <property type="match status" value="1"/>
</dbReference>
<evidence type="ECO:0000259" key="8">
    <source>
        <dbReference type="Pfam" id="PF12231"/>
    </source>
</evidence>
<keyword evidence="10" id="KW-1185">Reference proteome</keyword>
<dbReference type="InterPro" id="IPR016024">
    <property type="entry name" value="ARM-type_fold"/>
</dbReference>
<dbReference type="OMA" id="EMRMLEV"/>
<keyword evidence="4" id="KW-0779">Telomere</keyword>
<dbReference type="Proteomes" id="UP000014500">
    <property type="component" value="Unassembled WGS sequence"/>
</dbReference>
<feature type="domain" description="Telomere-associated protein Rif1 N-terminal" evidence="8">
    <location>
        <begin position="15"/>
        <end position="341"/>
    </location>
</feature>
<evidence type="ECO:0000256" key="4">
    <source>
        <dbReference type="ARBA" id="ARBA00022895"/>
    </source>
</evidence>
<proteinExistence type="predicted"/>
<dbReference type="STRING" id="126957.T1JAY1"/>
<feature type="compositionally biased region" description="Basic and acidic residues" evidence="7">
    <location>
        <begin position="1481"/>
        <end position="1494"/>
    </location>
</feature>
<name>T1JAY1_STRMM</name>
<evidence type="ECO:0000256" key="7">
    <source>
        <dbReference type="SAM" id="MobiDB-lite"/>
    </source>
</evidence>
<organism evidence="9 10">
    <name type="scientific">Strigamia maritima</name>
    <name type="common">European centipede</name>
    <name type="synonym">Geophilus maritimus</name>
    <dbReference type="NCBI Taxonomy" id="126957"/>
    <lineage>
        <taxon>Eukaryota</taxon>
        <taxon>Metazoa</taxon>
        <taxon>Ecdysozoa</taxon>
        <taxon>Arthropoda</taxon>
        <taxon>Myriapoda</taxon>
        <taxon>Chilopoda</taxon>
        <taxon>Pleurostigmophora</taxon>
        <taxon>Geophilomorpha</taxon>
        <taxon>Linotaeniidae</taxon>
        <taxon>Strigamia</taxon>
    </lineage>
</organism>
<feature type="compositionally biased region" description="Polar residues" evidence="7">
    <location>
        <begin position="1151"/>
        <end position="1162"/>
    </location>
</feature>
<dbReference type="EMBL" id="JH432007">
    <property type="status" value="NOT_ANNOTATED_CDS"/>
    <property type="molecule type" value="Genomic_DNA"/>
</dbReference>
<keyword evidence="3" id="KW-0158">Chromosome</keyword>
<evidence type="ECO:0000313" key="10">
    <source>
        <dbReference type="Proteomes" id="UP000014500"/>
    </source>
</evidence>
<reference evidence="10" key="1">
    <citation type="submission" date="2011-05" db="EMBL/GenBank/DDBJ databases">
        <authorList>
            <person name="Richards S.R."/>
            <person name="Qu J."/>
            <person name="Jiang H."/>
            <person name="Jhangiani S.N."/>
            <person name="Agravi P."/>
            <person name="Goodspeed R."/>
            <person name="Gross S."/>
            <person name="Mandapat C."/>
            <person name="Jackson L."/>
            <person name="Mathew T."/>
            <person name="Pu L."/>
            <person name="Thornton R."/>
            <person name="Saada N."/>
            <person name="Wilczek-Boney K.B."/>
            <person name="Lee S."/>
            <person name="Kovar C."/>
            <person name="Wu Y."/>
            <person name="Scherer S.E."/>
            <person name="Worley K.C."/>
            <person name="Muzny D.M."/>
            <person name="Gibbs R."/>
        </authorList>
    </citation>
    <scope>NUCLEOTIDE SEQUENCE</scope>
    <source>
        <strain evidence="10">Brora</strain>
    </source>
</reference>
<dbReference type="GO" id="GO:0140445">
    <property type="term" value="C:chromosome, telomeric repeat region"/>
    <property type="evidence" value="ECO:0007669"/>
    <property type="project" value="TreeGrafter"/>
</dbReference>
<evidence type="ECO:0000256" key="2">
    <source>
        <dbReference type="ARBA" id="ARBA00004574"/>
    </source>
</evidence>
<feature type="compositionally biased region" description="Basic residues" evidence="7">
    <location>
        <begin position="1183"/>
        <end position="1197"/>
    </location>
</feature>
<comment type="subcellular location">
    <subcellularLocation>
        <location evidence="2">Chromosome</location>
        <location evidence="2">Telomere</location>
    </subcellularLocation>
    <subcellularLocation>
        <location evidence="1">Nucleus</location>
    </subcellularLocation>
</comment>
<evidence type="ECO:0000313" key="9">
    <source>
        <dbReference type="EnsemblMetazoa" id="SMAR010906-PA"/>
    </source>
</evidence>
<feature type="region of interest" description="Disordered" evidence="7">
    <location>
        <begin position="1481"/>
        <end position="1510"/>
    </location>
</feature>
<evidence type="ECO:0000256" key="3">
    <source>
        <dbReference type="ARBA" id="ARBA00022454"/>
    </source>
</evidence>
<feature type="region of interest" description="Disordered" evidence="7">
    <location>
        <begin position="1375"/>
        <end position="1420"/>
    </location>
</feature>
<dbReference type="GO" id="GO:0005634">
    <property type="term" value="C:nucleus"/>
    <property type="evidence" value="ECO:0007669"/>
    <property type="project" value="UniProtKB-SubCell"/>
</dbReference>
<evidence type="ECO:0000256" key="5">
    <source>
        <dbReference type="ARBA" id="ARBA00023242"/>
    </source>
</evidence>
<feature type="compositionally biased region" description="Basic residues" evidence="7">
    <location>
        <begin position="1214"/>
        <end position="1223"/>
    </location>
</feature>
<dbReference type="Pfam" id="PF12231">
    <property type="entry name" value="Rif1_N"/>
    <property type="match status" value="1"/>
</dbReference>